<comment type="caution">
    <text evidence="2">The sequence shown here is derived from an EMBL/GenBank/DDBJ whole genome shotgun (WGS) entry which is preliminary data.</text>
</comment>
<feature type="transmembrane region" description="Helical" evidence="1">
    <location>
        <begin position="236"/>
        <end position="255"/>
    </location>
</feature>
<reference evidence="2 3" key="1">
    <citation type="journal article" date="2016" name="Nat. Commun.">
        <title>Thousands of microbial genomes shed light on interconnected biogeochemical processes in an aquifer system.</title>
        <authorList>
            <person name="Anantharaman K."/>
            <person name="Brown C.T."/>
            <person name="Hug L.A."/>
            <person name="Sharon I."/>
            <person name="Castelle C.J."/>
            <person name="Probst A.J."/>
            <person name="Thomas B.C."/>
            <person name="Singh A."/>
            <person name="Wilkins M.J."/>
            <person name="Karaoz U."/>
            <person name="Brodie E.L."/>
            <person name="Williams K.H."/>
            <person name="Hubbard S.S."/>
            <person name="Banfield J.F."/>
        </authorList>
    </citation>
    <scope>NUCLEOTIDE SEQUENCE [LARGE SCALE GENOMIC DNA]</scope>
</reference>
<gene>
    <name evidence="2" type="ORF">A2777_06135</name>
</gene>
<evidence type="ECO:0000313" key="3">
    <source>
        <dbReference type="Proteomes" id="UP000177354"/>
    </source>
</evidence>
<keyword evidence="1" id="KW-0472">Membrane</keyword>
<keyword evidence="1" id="KW-0812">Transmembrane</keyword>
<evidence type="ECO:0000256" key="1">
    <source>
        <dbReference type="SAM" id="Phobius"/>
    </source>
</evidence>
<evidence type="ECO:0000313" key="2">
    <source>
        <dbReference type="EMBL" id="OGG06530.1"/>
    </source>
</evidence>
<sequence length="272" mass="31977">MENNYKLYRCSFCKVVSIYPQPTKIELEKFNKNKYNSLQNKKAYFSAKNKLYERARLDDGFIKKFKPRGILLDVGCSYGFYLDVFGKSGFQVQGIELAPIAIKYARNKLRLNILKGDVMTYKFSKRYDIITLYEIIEHIPSPNALFKRIKKLSKSNALLVIQTPNINSVYFKLTGNKWFWLLVPQHINLFSVQSLKILLKNHGFQILFTRTWDDYDEFVKNILFVLRLKDKGKSKILYFLGYKLLWLFSPLSSLWSKFGYGGELTLFAQKIN</sequence>
<dbReference type="SUPFAM" id="SSF53335">
    <property type="entry name" value="S-adenosyl-L-methionine-dependent methyltransferases"/>
    <property type="match status" value="1"/>
</dbReference>
<protein>
    <submittedName>
        <fullName evidence="2">Uncharacterized protein</fullName>
    </submittedName>
</protein>
<dbReference type="EMBL" id="MFJF01000015">
    <property type="protein sequence ID" value="OGG06530.1"/>
    <property type="molecule type" value="Genomic_DNA"/>
</dbReference>
<dbReference type="Gene3D" id="3.40.50.150">
    <property type="entry name" value="Vaccinia Virus protein VP39"/>
    <property type="match status" value="1"/>
</dbReference>
<dbReference type="AlphaFoldDB" id="A0A1F5Z251"/>
<dbReference type="Proteomes" id="UP000177354">
    <property type="component" value="Unassembled WGS sequence"/>
</dbReference>
<name>A0A1F5Z251_9BACT</name>
<dbReference type="CDD" id="cd02440">
    <property type="entry name" value="AdoMet_MTases"/>
    <property type="match status" value="1"/>
</dbReference>
<dbReference type="Pfam" id="PF13489">
    <property type="entry name" value="Methyltransf_23"/>
    <property type="match status" value="1"/>
</dbReference>
<proteinExistence type="predicted"/>
<accession>A0A1F5Z251</accession>
<keyword evidence="1" id="KW-1133">Transmembrane helix</keyword>
<organism evidence="2 3">
    <name type="scientific">Candidatus Gottesmanbacteria bacterium RIFCSPHIGHO2_01_FULL_40_15</name>
    <dbReference type="NCBI Taxonomy" id="1798376"/>
    <lineage>
        <taxon>Bacteria</taxon>
        <taxon>Candidatus Gottesmaniibacteriota</taxon>
    </lineage>
</organism>
<dbReference type="PANTHER" id="PTHR43861:SF6">
    <property type="entry name" value="METHYLTRANSFERASE TYPE 11"/>
    <property type="match status" value="1"/>
</dbReference>
<dbReference type="InterPro" id="IPR029063">
    <property type="entry name" value="SAM-dependent_MTases_sf"/>
</dbReference>
<dbReference type="PANTHER" id="PTHR43861">
    <property type="entry name" value="TRANS-ACONITATE 2-METHYLTRANSFERASE-RELATED"/>
    <property type="match status" value="1"/>
</dbReference>